<dbReference type="AlphaFoldDB" id="A0A2U8E098"/>
<dbReference type="InterPro" id="IPR036583">
    <property type="entry name" value="23S_rRNA_IVS_sf"/>
</dbReference>
<dbReference type="PANTHER" id="PTHR38471:SF2">
    <property type="entry name" value="FOUR HELIX BUNDLE PROTEIN"/>
    <property type="match status" value="1"/>
</dbReference>
<dbReference type="PIRSF" id="PIRSF035652">
    <property type="entry name" value="CHP02436"/>
    <property type="match status" value="1"/>
</dbReference>
<dbReference type="Pfam" id="PF05635">
    <property type="entry name" value="23S_rRNA_IVP"/>
    <property type="match status" value="1"/>
</dbReference>
<dbReference type="NCBIfam" id="TIGR02436">
    <property type="entry name" value="four helix bundle protein"/>
    <property type="match status" value="1"/>
</dbReference>
<dbReference type="SUPFAM" id="SSF158446">
    <property type="entry name" value="IVS-encoded protein-like"/>
    <property type="match status" value="1"/>
</dbReference>
<dbReference type="EMBL" id="CP023004">
    <property type="protein sequence ID" value="AWI08256.1"/>
    <property type="molecule type" value="Genomic_DNA"/>
</dbReference>
<organism evidence="1 2">
    <name type="scientific">Ereboglobus luteus</name>
    <dbReference type="NCBI Taxonomy" id="1796921"/>
    <lineage>
        <taxon>Bacteria</taxon>
        <taxon>Pseudomonadati</taxon>
        <taxon>Verrucomicrobiota</taxon>
        <taxon>Opitutia</taxon>
        <taxon>Opitutales</taxon>
        <taxon>Opitutaceae</taxon>
        <taxon>Ereboglobus</taxon>
    </lineage>
</organism>
<evidence type="ECO:0000313" key="2">
    <source>
        <dbReference type="Proteomes" id="UP000244896"/>
    </source>
</evidence>
<dbReference type="Gene3D" id="1.20.1440.60">
    <property type="entry name" value="23S rRNA-intervening sequence"/>
    <property type="match status" value="1"/>
</dbReference>
<dbReference type="PANTHER" id="PTHR38471">
    <property type="entry name" value="FOUR HELIX BUNDLE PROTEIN"/>
    <property type="match status" value="1"/>
</dbReference>
<evidence type="ECO:0000313" key="1">
    <source>
        <dbReference type="EMBL" id="AWI08256.1"/>
    </source>
</evidence>
<reference evidence="1 2" key="1">
    <citation type="journal article" date="2018" name="Syst. Appl. Microbiol.">
        <title>Ereboglobus luteus gen. nov. sp. nov. from cockroach guts, and new insights into the oxygen relationship of the genera Opitutus and Didymococcus (Verrucomicrobia: Opitutaceae).</title>
        <authorList>
            <person name="Tegtmeier D."/>
            <person name="Belitz A."/>
            <person name="Radek R."/>
            <person name="Heimerl T."/>
            <person name="Brune A."/>
        </authorList>
    </citation>
    <scope>NUCLEOTIDE SEQUENCE [LARGE SCALE GENOMIC DNA]</scope>
    <source>
        <strain evidence="1 2">Ho45</strain>
    </source>
</reference>
<keyword evidence="2" id="KW-1185">Reference proteome</keyword>
<dbReference type="InterPro" id="IPR012657">
    <property type="entry name" value="23S_rRNA-intervening_sequence"/>
</dbReference>
<proteinExistence type="predicted"/>
<evidence type="ECO:0008006" key="3">
    <source>
        <dbReference type="Google" id="ProtNLM"/>
    </source>
</evidence>
<sequence>MYNGKCIMNKNDKDLPERTYQYGRRIIALFEALPEGKVAQVLGMQVLRSGTSVGANYSEADFGRTKPEFIAKMGDCLRELAESNFWLRNIQDSKLVKSARIQPLRDETEELIRIFITIIKKTKNDKNNGDETE</sequence>
<dbReference type="Proteomes" id="UP000244896">
    <property type="component" value="Chromosome"/>
</dbReference>
<accession>A0A2U8E098</accession>
<name>A0A2U8E098_9BACT</name>
<gene>
    <name evidence="1" type="ORF">CKA38_02345</name>
</gene>
<protein>
    <recommendedName>
        <fullName evidence="3">Four helix bundle protein</fullName>
    </recommendedName>
</protein>
<dbReference type="KEGG" id="elut:CKA38_02345"/>
<dbReference type="OrthoDB" id="285993at2"/>